<sequence length="473" mass="51881">MQDHAPVSDAAIGRALGNLSYGDDDQVKTESKDSTGPLQQRDLEMVTNVGNRPAVENNGSDNIVDEGTRNGSSTYDFSPPQLSSSSSEWVGRKEKLRKLPHAIISNAYDNWTRDNETITSANRDIRNNHNDGGDEIAWKIIKGILSGWCAIWILFAIIIIAAEVTSPKTPHRPNMYTLMVSEADEQTFLTISENVVSKCAYSKLETETGREECQSLCHQHMCCFNDEDNFGCSDKPEKMCAAYAGCESLIVSEDDAIIYDADGVDVFGIGDTDPLASNSSDNINEGDDMQSQNEKVTYETSELQLISEVITTVCSTGNLGNKHGLDECASLCNDGMCCFDREQIEFLNPNVDLILELEGITAEKLDTSTMGTCKDEGKHREHFCQVHASCKNILLLGSHYSGIDNLNDGVGDSASGGNYVVFGIFVAMIVVLTVYMLVFQRAGPVHAEVSRVRREINAAREGTATRDEMVEFV</sequence>
<gene>
    <name evidence="3" type="ORF">QTG54_013040</name>
</gene>
<reference evidence="3" key="1">
    <citation type="submission" date="2023-06" db="EMBL/GenBank/DDBJ databases">
        <title>Survivors Of The Sea: Transcriptome response of Skeletonema marinoi to long-term dormancy.</title>
        <authorList>
            <person name="Pinder M.I.M."/>
            <person name="Kourtchenko O."/>
            <person name="Robertson E.K."/>
            <person name="Larsson T."/>
            <person name="Maumus F."/>
            <person name="Osuna-Cruz C.M."/>
            <person name="Vancaester E."/>
            <person name="Stenow R."/>
            <person name="Vandepoele K."/>
            <person name="Ploug H."/>
            <person name="Bruchert V."/>
            <person name="Godhe A."/>
            <person name="Topel M."/>
        </authorList>
    </citation>
    <scope>NUCLEOTIDE SEQUENCE</scope>
    <source>
        <strain evidence="3">R05AC</strain>
    </source>
</reference>
<dbReference type="EMBL" id="JATAAI010000029">
    <property type="protein sequence ID" value="KAK1736440.1"/>
    <property type="molecule type" value="Genomic_DNA"/>
</dbReference>
<evidence type="ECO:0000313" key="4">
    <source>
        <dbReference type="Proteomes" id="UP001224775"/>
    </source>
</evidence>
<feature type="compositionally biased region" description="Polar residues" evidence="1">
    <location>
        <begin position="69"/>
        <end position="82"/>
    </location>
</feature>
<name>A0AAD9D882_9STRA</name>
<accession>A0AAD9D882</accession>
<protein>
    <submittedName>
        <fullName evidence="3">Uncharacterized protein</fullName>
    </submittedName>
</protein>
<comment type="caution">
    <text evidence="3">The sequence shown here is derived from an EMBL/GenBank/DDBJ whole genome shotgun (WGS) entry which is preliminary data.</text>
</comment>
<keyword evidence="2" id="KW-0812">Transmembrane</keyword>
<feature type="transmembrane region" description="Helical" evidence="2">
    <location>
        <begin position="144"/>
        <end position="162"/>
    </location>
</feature>
<organism evidence="3 4">
    <name type="scientific">Skeletonema marinoi</name>
    <dbReference type="NCBI Taxonomy" id="267567"/>
    <lineage>
        <taxon>Eukaryota</taxon>
        <taxon>Sar</taxon>
        <taxon>Stramenopiles</taxon>
        <taxon>Ochrophyta</taxon>
        <taxon>Bacillariophyta</taxon>
        <taxon>Coscinodiscophyceae</taxon>
        <taxon>Thalassiosirophycidae</taxon>
        <taxon>Thalassiosirales</taxon>
        <taxon>Skeletonemataceae</taxon>
        <taxon>Skeletonema</taxon>
        <taxon>Skeletonema marinoi-dohrnii complex</taxon>
    </lineage>
</organism>
<keyword evidence="4" id="KW-1185">Reference proteome</keyword>
<evidence type="ECO:0000256" key="2">
    <source>
        <dbReference type="SAM" id="Phobius"/>
    </source>
</evidence>
<keyword evidence="2" id="KW-1133">Transmembrane helix</keyword>
<evidence type="ECO:0000313" key="3">
    <source>
        <dbReference type="EMBL" id="KAK1736440.1"/>
    </source>
</evidence>
<feature type="region of interest" description="Disordered" evidence="1">
    <location>
        <begin position="1"/>
        <end position="89"/>
    </location>
</feature>
<evidence type="ECO:0000256" key="1">
    <source>
        <dbReference type="SAM" id="MobiDB-lite"/>
    </source>
</evidence>
<dbReference type="AlphaFoldDB" id="A0AAD9D882"/>
<keyword evidence="2" id="KW-0472">Membrane</keyword>
<dbReference type="Proteomes" id="UP001224775">
    <property type="component" value="Unassembled WGS sequence"/>
</dbReference>
<feature type="transmembrane region" description="Helical" evidence="2">
    <location>
        <begin position="419"/>
        <end position="438"/>
    </location>
</feature>
<proteinExistence type="predicted"/>